<feature type="domain" description="MARVEL" evidence="7">
    <location>
        <begin position="62"/>
        <end position="211"/>
    </location>
</feature>
<sequence>MIKSRIGVEKISWRFVDECCIVPDDIGGSKNRMQHAVNVQVPGCCSFIGSKLSNPLDLNLPFLQSIPGAFKIAHTVLGMICLILIAHYSQFFHPLDGNSLGILCSKSAAYFLLVSYGFFLTSSVIVICSAFSYFTASFLPKTAFEFTYHVLACIMYLSSSLTLLVSVVTSNTDSEDFKEPGYEGKIAAAVLGLANTILYGISTYFSFQARKQMG</sequence>
<evidence type="ECO:0000256" key="4">
    <source>
        <dbReference type="ARBA" id="ARBA00023136"/>
    </source>
</evidence>
<organism evidence="8 9">
    <name type="scientific">Argiope bruennichi</name>
    <name type="common">Wasp spider</name>
    <name type="synonym">Aranea bruennichi</name>
    <dbReference type="NCBI Taxonomy" id="94029"/>
    <lineage>
        <taxon>Eukaryota</taxon>
        <taxon>Metazoa</taxon>
        <taxon>Ecdysozoa</taxon>
        <taxon>Arthropoda</taxon>
        <taxon>Chelicerata</taxon>
        <taxon>Arachnida</taxon>
        <taxon>Araneae</taxon>
        <taxon>Araneomorphae</taxon>
        <taxon>Entelegynae</taxon>
        <taxon>Araneoidea</taxon>
        <taxon>Araneidae</taxon>
        <taxon>Argiope</taxon>
    </lineage>
</organism>
<reference evidence="8" key="1">
    <citation type="journal article" date="2020" name="bioRxiv">
        <title>Chromosome-level reference genome of the European wasp spider Argiope bruennichi: a resource for studies on range expansion and evolutionary adaptation.</title>
        <authorList>
            <person name="Sheffer M.M."/>
            <person name="Hoppe A."/>
            <person name="Krehenwinkel H."/>
            <person name="Uhl G."/>
            <person name="Kuss A.W."/>
            <person name="Jensen L."/>
            <person name="Jensen C."/>
            <person name="Gillespie R.G."/>
            <person name="Hoff K.J."/>
            <person name="Prost S."/>
        </authorList>
    </citation>
    <scope>NUCLEOTIDE SEQUENCE</scope>
</reference>
<protein>
    <recommendedName>
        <fullName evidence="7">MARVEL domain-containing protein</fullName>
    </recommendedName>
</protein>
<proteinExistence type="predicted"/>
<evidence type="ECO:0000259" key="7">
    <source>
        <dbReference type="PROSITE" id="PS51225"/>
    </source>
</evidence>
<dbReference type="Proteomes" id="UP000807504">
    <property type="component" value="Unassembled WGS sequence"/>
</dbReference>
<feature type="transmembrane region" description="Helical" evidence="6">
    <location>
        <begin position="68"/>
        <end position="88"/>
    </location>
</feature>
<evidence type="ECO:0000313" key="8">
    <source>
        <dbReference type="EMBL" id="KAF8787108.1"/>
    </source>
</evidence>
<comment type="caution">
    <text evidence="8">The sequence shown here is derived from an EMBL/GenBank/DDBJ whole genome shotgun (WGS) entry which is preliminary data.</text>
</comment>
<dbReference type="PROSITE" id="PS51225">
    <property type="entry name" value="MARVEL"/>
    <property type="match status" value="1"/>
</dbReference>
<keyword evidence="9" id="KW-1185">Reference proteome</keyword>
<evidence type="ECO:0000256" key="2">
    <source>
        <dbReference type="ARBA" id="ARBA00022692"/>
    </source>
</evidence>
<keyword evidence="3 6" id="KW-1133">Transmembrane helix</keyword>
<dbReference type="PANTHER" id="PTHR22776:SF15">
    <property type="entry name" value="CKLF-LIKE MARVEL TRANSMEMBRANE DOMAIN-CONTAINING PROTEIN 2"/>
    <property type="match status" value="1"/>
</dbReference>
<comment type="subcellular location">
    <subcellularLocation>
        <location evidence="1">Membrane</location>
        <topology evidence="1">Multi-pass membrane protein</topology>
    </subcellularLocation>
</comment>
<evidence type="ECO:0000256" key="3">
    <source>
        <dbReference type="ARBA" id="ARBA00022989"/>
    </source>
</evidence>
<dbReference type="PANTHER" id="PTHR22776">
    <property type="entry name" value="MARVEL-CONTAINING POTENTIAL LIPID RAFT-ASSOCIATED PROTEIN"/>
    <property type="match status" value="1"/>
</dbReference>
<evidence type="ECO:0000256" key="1">
    <source>
        <dbReference type="ARBA" id="ARBA00004141"/>
    </source>
</evidence>
<dbReference type="InterPro" id="IPR008253">
    <property type="entry name" value="Marvel"/>
</dbReference>
<feature type="transmembrane region" description="Helical" evidence="6">
    <location>
        <begin position="146"/>
        <end position="166"/>
    </location>
</feature>
<dbReference type="Pfam" id="PF01284">
    <property type="entry name" value="MARVEL"/>
    <property type="match status" value="1"/>
</dbReference>
<gene>
    <name evidence="8" type="ORF">HNY73_008737</name>
</gene>
<accession>A0A8T0FA02</accession>
<evidence type="ECO:0000256" key="5">
    <source>
        <dbReference type="PROSITE-ProRule" id="PRU00581"/>
    </source>
</evidence>
<reference evidence="8" key="2">
    <citation type="submission" date="2020-06" db="EMBL/GenBank/DDBJ databases">
        <authorList>
            <person name="Sheffer M."/>
        </authorList>
    </citation>
    <scope>NUCLEOTIDE SEQUENCE</scope>
</reference>
<evidence type="ECO:0000256" key="6">
    <source>
        <dbReference type="SAM" id="Phobius"/>
    </source>
</evidence>
<dbReference type="GO" id="GO:0016020">
    <property type="term" value="C:membrane"/>
    <property type="evidence" value="ECO:0007669"/>
    <property type="project" value="UniProtKB-SubCell"/>
</dbReference>
<feature type="transmembrane region" description="Helical" evidence="6">
    <location>
        <begin position="108"/>
        <end position="134"/>
    </location>
</feature>
<dbReference type="InterPro" id="IPR050578">
    <property type="entry name" value="MARVEL-CKLF_proteins"/>
</dbReference>
<keyword evidence="2 5" id="KW-0812">Transmembrane</keyword>
<dbReference type="EMBL" id="JABXBU010000015">
    <property type="protein sequence ID" value="KAF8787108.1"/>
    <property type="molecule type" value="Genomic_DNA"/>
</dbReference>
<evidence type="ECO:0000313" key="9">
    <source>
        <dbReference type="Proteomes" id="UP000807504"/>
    </source>
</evidence>
<name>A0A8T0FA02_ARGBR</name>
<dbReference type="AlphaFoldDB" id="A0A8T0FA02"/>
<feature type="transmembrane region" description="Helical" evidence="6">
    <location>
        <begin position="186"/>
        <end position="207"/>
    </location>
</feature>
<keyword evidence="4 5" id="KW-0472">Membrane</keyword>